<feature type="region of interest" description="Disordered" evidence="1">
    <location>
        <begin position="1027"/>
        <end position="1048"/>
    </location>
</feature>
<evidence type="ECO:0000313" key="2">
    <source>
        <dbReference type="EMBL" id="ALK44377.1"/>
    </source>
</evidence>
<feature type="compositionally biased region" description="Basic and acidic residues" evidence="1">
    <location>
        <begin position="1027"/>
        <end position="1042"/>
    </location>
</feature>
<dbReference type="InterPro" id="IPR013783">
    <property type="entry name" value="Ig-like_fold"/>
</dbReference>
<dbReference type="EMBL" id="KT428295">
    <property type="protein sequence ID" value="ALK44377.1"/>
    <property type="molecule type" value="Genomic_DNA"/>
</dbReference>
<sequence length="1076" mass="121762">MVSKAGTKTTKQEKEIDIPDDDSLNITVLVPPSIEGNILSANVVSTGSNNIRRASFALFDNDYQKLDIKSLVSVNRPSDTSYNNEIDALTWGYDPLSKNANTFWEIDVTNLPSGEYFMMFYSTDGESVVNSDFYSVSIQIEDQEHPEILELRVNPVQPYLYQQFSISVIVNRPAASIKVDLDGYLPVGMSASSNLLGWEYTFESGLSDLEEKKFQVYINGESEASYIGHITATIDPEAPVISNFVINPEAPYVGEEITFNISLDRPLEQLELVLEDTNTVIEMSSSGDGLNWFGNLPQGLSHNIEQLVSIFGNKKQFEKHRIKANSHYWYLNDSVDENNDDAVFVGTGEVVTKYWLLTNNGDFDWENFYLEQCNDSSGNDCEVVLRDISVMKNSKTSEDDITFEFTMPKTQGVFKKWFRLYTANGGLVTMKNGTPHFWVELNVKNNLEELCEELEQLCKDNIQDKFDGAFKECKASNDDATQLQSKIYSKGKIKFTVQNNSEYNWSLAPSFKASVNIGSSHQSVKQLAIALNESEHYLPTYTLFNNSEKNDLDFYCKADAAMVVLANDFSDAVKSSNQKKIAQLQSLHDSEEEIIKGVNKTQALFSNRLRIGLGDAVMDDLQQIESIMKARATLSYAISRSFNDFFIDDFKDIAALQSKIDELQDKLGEIDKFIKFLDYDFENIPAFNELVNIADADPEGLWMANTKKIEEILQRDSIKELFAKAIGIETHYTELLDSKEFGYLLGYYGGQTMFELVQLYKLKKLPKKITKGVAKKAVKSIFKAAKIVDRLVKGVKTQSILLNSDSSLAKLKAMKTILEAIGSQQSSSDAFNKVAVKNGDFSADLLANECTVFEDKWPTGSEYRKLGACNVYDSGNKFGRKWSFKYSLINSNTYKPSRHISGDKSKLNQKQFVGTDYQHKNEKCELHHIIPLTVNAYQSDDYRYFENDQSNLIYLPNSANKKNQCSNNDNAAIHNGGHKIYNNVVKLLLKARYQNDNHIKPVDYVVLRNMLRTILKSGRGLFPMYRKNKDDLPSEGGKEPKVKSTSKKMKYKNMGRNIVSFLEKYNKLADSLPKTK</sequence>
<dbReference type="AlphaFoldDB" id="A0A0P0LXU3"/>
<evidence type="ECO:0000256" key="1">
    <source>
        <dbReference type="SAM" id="MobiDB-lite"/>
    </source>
</evidence>
<organism evidence="2">
    <name type="scientific">Colwellia sp. C1</name>
    <dbReference type="NCBI Taxonomy" id="1737566"/>
    <lineage>
        <taxon>Bacteria</taxon>
        <taxon>Pseudomonadati</taxon>
        <taxon>Pseudomonadota</taxon>
        <taxon>Gammaproteobacteria</taxon>
        <taxon>Alteromonadales</taxon>
        <taxon>Colwelliaceae</taxon>
        <taxon>Colwellia</taxon>
    </lineage>
</organism>
<name>A0A0P0LXU3_9GAMM</name>
<dbReference type="Gene3D" id="2.60.40.10">
    <property type="entry name" value="Immunoglobulins"/>
    <property type="match status" value="1"/>
</dbReference>
<accession>A0A0P0LXU3</accession>
<protein>
    <submittedName>
        <fullName evidence="2">Uncharacterized protein</fullName>
    </submittedName>
</protein>
<proteinExistence type="predicted"/>
<reference evidence="2" key="1">
    <citation type="submission" date="2015-08" db="EMBL/GenBank/DDBJ databases">
        <title>Partial sequence of psychrophilic Colwellia sp.</title>
        <authorList>
            <person name="Pankowski J.A."/>
            <person name="Leong J.S."/>
            <person name="Nano F.E."/>
        </authorList>
    </citation>
    <scope>NUCLEOTIDE SEQUENCE</scope>
    <source>
        <strain evidence="2">C1</strain>
    </source>
</reference>